<dbReference type="RefSeq" id="WP_040343511.1">
    <property type="nucleotide sequence ID" value="NZ_CP034036.1"/>
</dbReference>
<dbReference type="Proteomes" id="UP000295985">
    <property type="component" value="Unassembled WGS sequence"/>
</dbReference>
<organism evidence="1 3">
    <name type="scientific">Brenneria nigrifluens DSM 30175 = ATCC 13028</name>
    <dbReference type="NCBI Taxonomy" id="1121120"/>
    <lineage>
        <taxon>Bacteria</taxon>
        <taxon>Pseudomonadati</taxon>
        <taxon>Pseudomonadota</taxon>
        <taxon>Gammaproteobacteria</taxon>
        <taxon>Enterobacterales</taxon>
        <taxon>Pectobacteriaceae</taxon>
        <taxon>Brenneria</taxon>
    </lineage>
</organism>
<dbReference type="AlphaFoldDB" id="A0A2U1UQM3"/>
<proteinExistence type="predicted"/>
<gene>
    <name evidence="1" type="ORF">DDT54_12105</name>
    <name evidence="2" type="ORF">EH206_21750</name>
</gene>
<evidence type="ECO:0000313" key="2">
    <source>
        <dbReference type="EMBL" id="QCR06543.1"/>
    </source>
</evidence>
<evidence type="ECO:0000313" key="3">
    <source>
        <dbReference type="Proteomes" id="UP000295985"/>
    </source>
</evidence>
<protein>
    <submittedName>
        <fullName evidence="1">Uncharacterized protein</fullName>
    </submittedName>
</protein>
<keyword evidence="4" id="KW-1185">Reference proteome</keyword>
<accession>A0A2U1UQM3</accession>
<name>A0A2U1UQM3_9GAMM</name>
<reference evidence="1 3" key="1">
    <citation type="submission" date="2018-04" db="EMBL/GenBank/DDBJ databases">
        <title>Brenneria corticis sp.nov.</title>
        <authorList>
            <person name="Li Y."/>
        </authorList>
    </citation>
    <scope>NUCLEOTIDE SEQUENCE [LARGE SCALE GENOMIC DNA]</scope>
    <source>
        <strain evidence="1 3">LMG 2694</strain>
    </source>
</reference>
<dbReference type="EMBL" id="CP034036">
    <property type="protein sequence ID" value="QCR06543.1"/>
    <property type="molecule type" value="Genomic_DNA"/>
</dbReference>
<dbReference type="Proteomes" id="UP000303847">
    <property type="component" value="Chromosome"/>
</dbReference>
<evidence type="ECO:0000313" key="4">
    <source>
        <dbReference type="Proteomes" id="UP000303847"/>
    </source>
</evidence>
<sequence>MSKENEGALVKAEPADLVALAVNTLGFMKKEASNSGKEFTDHQLSAVVNLMYLYHPWITDHLEAYRFEQTGKELFLHDS</sequence>
<dbReference type="EMBL" id="QDKK01000018">
    <property type="protein sequence ID" value="PWC23872.1"/>
    <property type="molecule type" value="Genomic_DNA"/>
</dbReference>
<evidence type="ECO:0000313" key="1">
    <source>
        <dbReference type="EMBL" id="PWC23872.1"/>
    </source>
</evidence>
<reference evidence="2 4" key="2">
    <citation type="submission" date="2018-11" db="EMBL/GenBank/DDBJ databases">
        <title>Genome sequences of Brenneria nigrifluens and Brenneria rubrifaciens.</title>
        <authorList>
            <person name="Poret-Peterson A.T."/>
            <person name="McClean A.E."/>
            <person name="Kluepfel D.A."/>
        </authorList>
    </citation>
    <scope>NUCLEOTIDE SEQUENCE [LARGE SCALE GENOMIC DNA]</scope>
    <source>
        <strain evidence="2 4">ATCC 13028</strain>
    </source>
</reference>